<keyword evidence="2" id="KW-1185">Reference proteome</keyword>
<dbReference type="AlphaFoldDB" id="A0AAP0IUZ2"/>
<name>A0AAP0IUZ2_9MAGN</name>
<sequence length="53" mass="6388">MTQSQSCFFPWYLTELLQHNTNEVEKNQDIKQMIIRKANQTTLYTIFFNAMDI</sequence>
<protein>
    <submittedName>
        <fullName evidence="1">Uncharacterized protein</fullName>
    </submittedName>
</protein>
<dbReference type="Proteomes" id="UP001420932">
    <property type="component" value="Unassembled WGS sequence"/>
</dbReference>
<proteinExistence type="predicted"/>
<gene>
    <name evidence="1" type="ORF">Syun_019497</name>
</gene>
<organism evidence="1 2">
    <name type="scientific">Stephania yunnanensis</name>
    <dbReference type="NCBI Taxonomy" id="152371"/>
    <lineage>
        <taxon>Eukaryota</taxon>
        <taxon>Viridiplantae</taxon>
        <taxon>Streptophyta</taxon>
        <taxon>Embryophyta</taxon>
        <taxon>Tracheophyta</taxon>
        <taxon>Spermatophyta</taxon>
        <taxon>Magnoliopsida</taxon>
        <taxon>Ranunculales</taxon>
        <taxon>Menispermaceae</taxon>
        <taxon>Menispermoideae</taxon>
        <taxon>Cissampelideae</taxon>
        <taxon>Stephania</taxon>
    </lineage>
</organism>
<evidence type="ECO:0000313" key="1">
    <source>
        <dbReference type="EMBL" id="KAK9121880.1"/>
    </source>
</evidence>
<comment type="caution">
    <text evidence="1">The sequence shown here is derived from an EMBL/GenBank/DDBJ whole genome shotgun (WGS) entry which is preliminary data.</text>
</comment>
<reference evidence="1 2" key="1">
    <citation type="submission" date="2024-01" db="EMBL/GenBank/DDBJ databases">
        <title>Genome assemblies of Stephania.</title>
        <authorList>
            <person name="Yang L."/>
        </authorList>
    </citation>
    <scope>NUCLEOTIDE SEQUENCE [LARGE SCALE GENOMIC DNA]</scope>
    <source>
        <strain evidence="1">YNDBR</strain>
        <tissue evidence="1">Leaf</tissue>
    </source>
</reference>
<evidence type="ECO:0000313" key="2">
    <source>
        <dbReference type="Proteomes" id="UP001420932"/>
    </source>
</evidence>
<accession>A0AAP0IUZ2</accession>
<dbReference type="EMBL" id="JBBNAF010000008">
    <property type="protein sequence ID" value="KAK9121880.1"/>
    <property type="molecule type" value="Genomic_DNA"/>
</dbReference>